<feature type="transmembrane region" description="Helical" evidence="6">
    <location>
        <begin position="29"/>
        <end position="52"/>
    </location>
</feature>
<proteinExistence type="predicted"/>
<dbReference type="PANTHER" id="PTHR43124">
    <property type="entry name" value="PURINE EFFLUX PUMP PBUE"/>
    <property type="match status" value="1"/>
</dbReference>
<feature type="transmembrane region" description="Helical" evidence="6">
    <location>
        <begin position="581"/>
        <end position="599"/>
    </location>
</feature>
<feature type="transmembrane region" description="Helical" evidence="6">
    <location>
        <begin position="509"/>
        <end position="536"/>
    </location>
</feature>
<dbReference type="PANTHER" id="PTHR43124:SF3">
    <property type="entry name" value="CHLORAMPHENICOL EFFLUX PUMP RV0191"/>
    <property type="match status" value="1"/>
</dbReference>
<dbReference type="InterPro" id="IPR003660">
    <property type="entry name" value="HAMP_dom"/>
</dbReference>
<evidence type="ECO:0000256" key="4">
    <source>
        <dbReference type="ARBA" id="ARBA00022989"/>
    </source>
</evidence>
<organism evidence="9 10">
    <name type="scientific">Skermanella aerolata</name>
    <dbReference type="NCBI Taxonomy" id="393310"/>
    <lineage>
        <taxon>Bacteria</taxon>
        <taxon>Pseudomonadati</taxon>
        <taxon>Pseudomonadota</taxon>
        <taxon>Alphaproteobacteria</taxon>
        <taxon>Rhodospirillales</taxon>
        <taxon>Azospirillaceae</taxon>
        <taxon>Skermanella</taxon>
    </lineage>
</organism>
<keyword evidence="5 6" id="KW-0472">Membrane</keyword>
<feature type="domain" description="Major facilitator superfamily (MFS) profile" evidence="7">
    <location>
        <begin position="312"/>
        <end position="702"/>
    </location>
</feature>
<feature type="transmembrane region" description="Helical" evidence="6">
    <location>
        <begin position="651"/>
        <end position="673"/>
    </location>
</feature>
<feature type="transmembrane region" description="Helical" evidence="6">
    <location>
        <begin position="380"/>
        <end position="406"/>
    </location>
</feature>
<dbReference type="OrthoDB" id="7786710at2"/>
<comment type="caution">
    <text evidence="9">The sequence shown here is derived from an EMBL/GenBank/DDBJ whole genome shotgun (WGS) entry which is preliminary data.</text>
</comment>
<dbReference type="EMBL" id="BJYZ01000009">
    <property type="protein sequence ID" value="GEO38308.1"/>
    <property type="molecule type" value="Genomic_DNA"/>
</dbReference>
<dbReference type="GO" id="GO:0005886">
    <property type="term" value="C:plasma membrane"/>
    <property type="evidence" value="ECO:0007669"/>
    <property type="project" value="UniProtKB-SubCell"/>
</dbReference>
<dbReference type="InterPro" id="IPR011701">
    <property type="entry name" value="MFS"/>
</dbReference>
<evidence type="ECO:0000256" key="5">
    <source>
        <dbReference type="ARBA" id="ARBA00023136"/>
    </source>
</evidence>
<evidence type="ECO:0000256" key="1">
    <source>
        <dbReference type="ARBA" id="ARBA00004651"/>
    </source>
</evidence>
<evidence type="ECO:0008006" key="11">
    <source>
        <dbReference type="Google" id="ProtNLM"/>
    </source>
</evidence>
<dbReference type="PROSITE" id="PS50850">
    <property type="entry name" value="MFS"/>
    <property type="match status" value="1"/>
</dbReference>
<feature type="domain" description="HAMP" evidence="8">
    <location>
        <begin position="213"/>
        <end position="265"/>
    </location>
</feature>
<feature type="transmembrane region" description="Helical" evidence="6">
    <location>
        <begin position="556"/>
        <end position="574"/>
    </location>
</feature>
<feature type="transmembrane region" description="Helical" evidence="6">
    <location>
        <begin position="679"/>
        <end position="701"/>
    </location>
</feature>
<comment type="subcellular location">
    <subcellularLocation>
        <location evidence="1">Cell membrane</location>
        <topology evidence="1">Multi-pass membrane protein</topology>
    </subcellularLocation>
</comment>
<keyword evidence="2" id="KW-1003">Cell membrane</keyword>
<evidence type="ECO:0000259" key="8">
    <source>
        <dbReference type="PROSITE" id="PS50885"/>
    </source>
</evidence>
<dbReference type="PROSITE" id="PS50885">
    <property type="entry name" value="HAMP"/>
    <property type="match status" value="1"/>
</dbReference>
<dbReference type="SMART" id="SM00304">
    <property type="entry name" value="HAMP"/>
    <property type="match status" value="1"/>
</dbReference>
<feature type="transmembrane region" description="Helical" evidence="6">
    <location>
        <begin position="605"/>
        <end position="630"/>
    </location>
</feature>
<dbReference type="Proteomes" id="UP000321523">
    <property type="component" value="Unassembled WGS sequence"/>
</dbReference>
<feature type="transmembrane region" description="Helical" evidence="6">
    <location>
        <begin position="437"/>
        <end position="461"/>
    </location>
</feature>
<dbReference type="RefSeq" id="WP_044428146.1">
    <property type="nucleotide sequence ID" value="NZ_BJYZ01000009.1"/>
</dbReference>
<dbReference type="InterPro" id="IPR020846">
    <property type="entry name" value="MFS_dom"/>
</dbReference>
<sequence length="717" mass="73734">MTASDGMVEPADPAGLEVAGLLKASRSRVVVLCVTMLVIATVAAGLMAFRVYERVLGPELLQTARIAASTITSTAVQAMDLGLEPRDFVGMEEFMADALKLHRGLLYAAMLDDGWTVIAATSAVRPDVLPARPAGLACPAEAVVVMEPVQGIVVPLCAGNADGGTGAVAAAILVANDPAFVHGQFEVLVLDVATALLIGLLLAFEILLVLIMRSIAEPLTLLIDQLSRVAHGDIGASTRITGAGEVSSALASMDRAIGSIHDRVAVLKARIAGMGDAASRGRLSARLQELLDRFAIGADGLRTVKAISPWDVRLPLVLFVLADEMQKAFLPLFSRSLAEPVFGISAETVSALPLTVYMAVIALATPSCGRLADRFGARRMVILGLVPAIAGYVLCALAQDALWLIGGRGLTALGYALITIACQSHIIAAAGETKRSLAMTIFIGALMTASICGTAIGGIVADRVGPNAAFAASAAVAALAGVIAWRMVPPSEIHPATQRSSLLAAMRDMLLNPAFLAFLLLAAIPSKIALTGILFYLVPLRLAEIGAGQADIARVLIIYSFMNIAAGPMAARFADRRNVHFAMMVAGGAVSGAGAWLLAGADQTHLILLIVACLGIGHAMCVARGVAFATKVCQPEAERHGRTTMLGVLRMMERIGSVAGPAAAAAVAVSIGFGPAIGAIGAGVVAVSLTHGVVAIAVPALRGARRDAGRAELGGTE</sequence>
<dbReference type="Gene3D" id="1.20.1250.20">
    <property type="entry name" value="MFS general substrate transporter like domains"/>
    <property type="match status" value="1"/>
</dbReference>
<dbReference type="Pfam" id="PF07690">
    <property type="entry name" value="MFS_1"/>
    <property type="match status" value="1"/>
</dbReference>
<feature type="transmembrane region" description="Helical" evidence="6">
    <location>
        <begin position="187"/>
        <end position="211"/>
    </location>
</feature>
<evidence type="ECO:0000259" key="7">
    <source>
        <dbReference type="PROSITE" id="PS50850"/>
    </source>
</evidence>
<name>A0A512DPB6_9PROT</name>
<evidence type="ECO:0000256" key="3">
    <source>
        <dbReference type="ARBA" id="ARBA00022692"/>
    </source>
</evidence>
<keyword evidence="10" id="KW-1185">Reference proteome</keyword>
<accession>A0A512DPB6</accession>
<evidence type="ECO:0000256" key="2">
    <source>
        <dbReference type="ARBA" id="ARBA00022475"/>
    </source>
</evidence>
<evidence type="ECO:0000313" key="9">
    <source>
        <dbReference type="EMBL" id="GEO38308.1"/>
    </source>
</evidence>
<dbReference type="SUPFAM" id="SSF103473">
    <property type="entry name" value="MFS general substrate transporter"/>
    <property type="match status" value="1"/>
</dbReference>
<dbReference type="InterPro" id="IPR036259">
    <property type="entry name" value="MFS_trans_sf"/>
</dbReference>
<evidence type="ECO:0000313" key="10">
    <source>
        <dbReference type="Proteomes" id="UP000321523"/>
    </source>
</evidence>
<dbReference type="AlphaFoldDB" id="A0A512DPB6"/>
<gene>
    <name evidence="9" type="ORF">SAE02_24560</name>
</gene>
<dbReference type="GO" id="GO:0022857">
    <property type="term" value="F:transmembrane transporter activity"/>
    <property type="evidence" value="ECO:0007669"/>
    <property type="project" value="InterPro"/>
</dbReference>
<dbReference type="InterPro" id="IPR050189">
    <property type="entry name" value="MFS_Efflux_Transporters"/>
</dbReference>
<keyword evidence="4 6" id="KW-1133">Transmembrane helix</keyword>
<reference evidence="9 10" key="1">
    <citation type="submission" date="2019-07" db="EMBL/GenBank/DDBJ databases">
        <title>Whole genome shotgun sequence of Skermanella aerolata NBRC 106429.</title>
        <authorList>
            <person name="Hosoyama A."/>
            <person name="Uohara A."/>
            <person name="Ohji S."/>
            <person name="Ichikawa N."/>
        </authorList>
    </citation>
    <scope>NUCLEOTIDE SEQUENCE [LARGE SCALE GENOMIC DNA]</scope>
    <source>
        <strain evidence="9 10">NBRC 106429</strain>
    </source>
</reference>
<evidence type="ECO:0000256" key="6">
    <source>
        <dbReference type="SAM" id="Phobius"/>
    </source>
</evidence>
<feature type="transmembrane region" description="Helical" evidence="6">
    <location>
        <begin position="467"/>
        <end position="488"/>
    </location>
</feature>
<keyword evidence="3 6" id="KW-0812">Transmembrane</keyword>
<protein>
    <recommendedName>
        <fullName evidence="11">MFS transporter</fullName>
    </recommendedName>
</protein>
<feature type="transmembrane region" description="Helical" evidence="6">
    <location>
        <begin position="412"/>
        <end position="430"/>
    </location>
</feature>
<dbReference type="GO" id="GO:0007165">
    <property type="term" value="P:signal transduction"/>
    <property type="evidence" value="ECO:0007669"/>
    <property type="project" value="InterPro"/>
</dbReference>